<dbReference type="EMBL" id="SRYB01000007">
    <property type="protein sequence ID" value="TGY79351.1"/>
    <property type="molecule type" value="Genomic_DNA"/>
</dbReference>
<proteinExistence type="predicted"/>
<protein>
    <submittedName>
        <fullName evidence="1">FHA domain-containing protein</fullName>
    </submittedName>
</protein>
<comment type="caution">
    <text evidence="1">The sequence shown here is derived from an EMBL/GenBank/DDBJ whole genome shotgun (WGS) entry which is preliminary data.</text>
</comment>
<evidence type="ECO:0000313" key="1">
    <source>
        <dbReference type="EMBL" id="TGY79351.1"/>
    </source>
</evidence>
<dbReference type="Proteomes" id="UP000306319">
    <property type="component" value="Unassembled WGS sequence"/>
</dbReference>
<name>A0AC61RFL3_9BACT</name>
<keyword evidence="2" id="KW-1185">Reference proteome</keyword>
<organism evidence="1 2">
    <name type="scientific">Lepagella muris</name>
    <dbReference type="NCBI Taxonomy" id="3032870"/>
    <lineage>
        <taxon>Bacteria</taxon>
        <taxon>Pseudomonadati</taxon>
        <taxon>Bacteroidota</taxon>
        <taxon>Bacteroidia</taxon>
        <taxon>Bacteroidales</taxon>
        <taxon>Muribaculaceae</taxon>
        <taxon>Lepagella</taxon>
    </lineage>
</organism>
<evidence type="ECO:0000313" key="2">
    <source>
        <dbReference type="Proteomes" id="UP000306319"/>
    </source>
</evidence>
<sequence length="258" mass="28878">MGTVDYIVFNCLNPECRKKIRLSRPALSGVYGVRCPYCGADKQLRLKGMDVLTSSDSPTQSSEPLQSAAPSPTPVVADNSSLPVIELHDDFIVGITYKITCPHCKKMEFGFVTEKPGHRAIPCPSCKGKCGVDVRKNTEEIIITEQLQMFKGKLILLRRGWLNKEFPLQDGKNVIGRYDEVEKSDIAIRNDSSISRRSVEIEVKRTDRGYSFKLNVLKATNPVLHNNNPLLEGESVSLNFGDGIIMGQTRFRFDKDVR</sequence>
<reference evidence="1" key="1">
    <citation type="submission" date="2019-04" db="EMBL/GenBank/DDBJ databases">
        <title>Microbes associate with the intestines of laboratory mice.</title>
        <authorList>
            <person name="Navarre W."/>
            <person name="Wong E."/>
            <person name="Huang K."/>
            <person name="Tropini C."/>
            <person name="Ng K."/>
            <person name="Yu B."/>
        </authorList>
    </citation>
    <scope>NUCLEOTIDE SEQUENCE</scope>
    <source>
        <strain evidence="1">NM04_E33</strain>
    </source>
</reference>
<accession>A0AC61RFL3</accession>
<gene>
    <name evidence="1" type="ORF">E5331_06670</name>
</gene>